<comment type="caution">
    <text evidence="1">The sequence shown here is derived from an EMBL/GenBank/DDBJ whole genome shotgun (WGS) entry which is preliminary data.</text>
</comment>
<protein>
    <submittedName>
        <fullName evidence="1">Uncharacterized protein</fullName>
    </submittedName>
</protein>
<keyword evidence="2" id="KW-1185">Reference proteome</keyword>
<organism evidence="1 2">
    <name type="scientific">Ktedonobacter robiniae</name>
    <dbReference type="NCBI Taxonomy" id="2778365"/>
    <lineage>
        <taxon>Bacteria</taxon>
        <taxon>Bacillati</taxon>
        <taxon>Chloroflexota</taxon>
        <taxon>Ktedonobacteria</taxon>
        <taxon>Ktedonobacterales</taxon>
        <taxon>Ktedonobacteraceae</taxon>
        <taxon>Ktedonobacter</taxon>
    </lineage>
</organism>
<dbReference type="Proteomes" id="UP000654345">
    <property type="component" value="Unassembled WGS sequence"/>
</dbReference>
<accession>A0ABQ3V239</accession>
<name>A0ABQ3V239_9CHLR</name>
<evidence type="ECO:0000313" key="2">
    <source>
        <dbReference type="Proteomes" id="UP000654345"/>
    </source>
</evidence>
<sequence>MPPNEGLQALLDLLYHERESERFGMSRRVWGLLYRTLYQHTYSWYATG</sequence>
<dbReference type="EMBL" id="BNJG01000003">
    <property type="protein sequence ID" value="GHO59023.1"/>
    <property type="molecule type" value="Genomic_DNA"/>
</dbReference>
<gene>
    <name evidence="1" type="ORF">KSB_74980</name>
</gene>
<reference evidence="1 2" key="1">
    <citation type="journal article" date="2021" name="Int. J. Syst. Evol. Microbiol.">
        <title>Reticulibacter mediterranei gen. nov., sp. nov., within the new family Reticulibacteraceae fam. nov., and Ktedonospora formicarum gen. nov., sp. nov., Ktedonobacter robiniae sp. nov., Dictyobacter formicarum sp. nov. and Dictyobacter arantiisoli sp. nov., belonging to the class Ktedonobacteria.</title>
        <authorList>
            <person name="Yabe S."/>
            <person name="Zheng Y."/>
            <person name="Wang C.M."/>
            <person name="Sakai Y."/>
            <person name="Abe K."/>
            <person name="Yokota A."/>
            <person name="Donadio S."/>
            <person name="Cavaletti L."/>
            <person name="Monciardini P."/>
        </authorList>
    </citation>
    <scope>NUCLEOTIDE SEQUENCE [LARGE SCALE GENOMIC DNA]</scope>
    <source>
        <strain evidence="1 2">SOSP1-30</strain>
    </source>
</reference>
<proteinExistence type="predicted"/>
<evidence type="ECO:0000313" key="1">
    <source>
        <dbReference type="EMBL" id="GHO59023.1"/>
    </source>
</evidence>